<dbReference type="OrthoDB" id="214277at2157"/>
<feature type="region of interest" description="Disordered" evidence="2">
    <location>
        <begin position="1"/>
        <end position="27"/>
    </location>
</feature>
<keyword evidence="3" id="KW-0472">Membrane</keyword>
<protein>
    <recommendedName>
        <fullName evidence="4">DUF7982 domain-containing protein</fullName>
    </recommendedName>
</protein>
<sequence>MSTNDTGAVGTDDELGSTATDQETTDEESIAELYGKLEILQAENQRLREEYTRSQQTNYRRTAFGLLTVGVIAVAGSFAVATAQQVLIALGGTAITAGVLTYYLTPADFVTTTTGDALYRTQQTNYTELISALDLAGTEIYVPREERTPSDTRLFLPQHQDYTLPEDADLDEMFVVTDDPSQRGVALYPTGAALFEELQTAVDLTPSETNSPEQLFTQLADALVEQFEIADRIVTSVEDDHHSVIAVTDSSYQYVDGIDHPIASFFGVGIATTLGTPARITVYDADGTDVILECRWDNPDNSKQ</sequence>
<reference evidence="6" key="1">
    <citation type="submission" date="2016-10" db="EMBL/GenBank/DDBJ databases">
        <authorList>
            <person name="Varghese N."/>
            <person name="Submissions S."/>
        </authorList>
    </citation>
    <scope>NUCLEOTIDE SEQUENCE [LARGE SCALE GENOMIC DNA]</scope>
    <source>
        <strain evidence="6">DC30,IBRC 10041,KCTC 4046</strain>
    </source>
</reference>
<feature type="transmembrane region" description="Helical" evidence="3">
    <location>
        <begin position="63"/>
        <end position="80"/>
    </location>
</feature>
<organism evidence="5 6">
    <name type="scientific">Halopenitus persicus</name>
    <dbReference type="NCBI Taxonomy" id="1048396"/>
    <lineage>
        <taxon>Archaea</taxon>
        <taxon>Methanobacteriati</taxon>
        <taxon>Methanobacteriota</taxon>
        <taxon>Stenosarchaea group</taxon>
        <taxon>Halobacteria</taxon>
        <taxon>Halobacteriales</taxon>
        <taxon>Haloferacaceae</taxon>
        <taxon>Halopenitus</taxon>
    </lineage>
</organism>
<evidence type="ECO:0000256" key="3">
    <source>
        <dbReference type="SAM" id="Phobius"/>
    </source>
</evidence>
<evidence type="ECO:0000259" key="4">
    <source>
        <dbReference type="Pfam" id="PF25939"/>
    </source>
</evidence>
<feature type="coiled-coil region" evidence="1">
    <location>
        <begin position="30"/>
        <end position="57"/>
    </location>
</feature>
<keyword evidence="3" id="KW-1133">Transmembrane helix</keyword>
<name>A0A1H3MGF6_9EURY</name>
<evidence type="ECO:0000313" key="5">
    <source>
        <dbReference type="EMBL" id="SDY75249.1"/>
    </source>
</evidence>
<keyword evidence="6" id="KW-1185">Reference proteome</keyword>
<dbReference type="AlphaFoldDB" id="A0A1H3MGF6"/>
<keyword evidence="3" id="KW-0812">Transmembrane</keyword>
<dbReference type="InterPro" id="IPR058288">
    <property type="entry name" value="DUF7982"/>
</dbReference>
<dbReference type="EMBL" id="FNPC01000009">
    <property type="protein sequence ID" value="SDY75249.1"/>
    <property type="molecule type" value="Genomic_DNA"/>
</dbReference>
<feature type="transmembrane region" description="Helical" evidence="3">
    <location>
        <begin position="86"/>
        <end position="104"/>
    </location>
</feature>
<gene>
    <name evidence="5" type="ORF">SAMN05216564_10973</name>
</gene>
<dbReference type="Proteomes" id="UP000199079">
    <property type="component" value="Unassembled WGS sequence"/>
</dbReference>
<evidence type="ECO:0000313" key="6">
    <source>
        <dbReference type="Proteomes" id="UP000199079"/>
    </source>
</evidence>
<dbReference type="RefSeq" id="WP_143040810.1">
    <property type="nucleotide sequence ID" value="NZ_FNPC01000009.1"/>
</dbReference>
<feature type="domain" description="DUF7982" evidence="4">
    <location>
        <begin position="32"/>
        <end position="296"/>
    </location>
</feature>
<dbReference type="Pfam" id="PF25939">
    <property type="entry name" value="DUF7982"/>
    <property type="match status" value="1"/>
</dbReference>
<evidence type="ECO:0000256" key="1">
    <source>
        <dbReference type="SAM" id="Coils"/>
    </source>
</evidence>
<proteinExistence type="predicted"/>
<accession>A0A1H3MGF6</accession>
<evidence type="ECO:0000256" key="2">
    <source>
        <dbReference type="SAM" id="MobiDB-lite"/>
    </source>
</evidence>
<keyword evidence="1" id="KW-0175">Coiled coil</keyword>